<dbReference type="Proteomes" id="UP000016201">
    <property type="component" value="Unassembled WGS sequence"/>
</dbReference>
<gene>
    <name evidence="1" type="ORF">I593_00088</name>
</gene>
<comment type="caution">
    <text evidence="1">The sequence shown here is derived from an EMBL/GenBank/DDBJ whole genome shotgun (WGS) entry which is preliminary data.</text>
</comment>
<proteinExistence type="predicted"/>
<keyword evidence="2" id="KW-1185">Reference proteome</keyword>
<dbReference type="EMBL" id="AQFM01000005">
    <property type="protein sequence ID" value="EOR11308.1"/>
    <property type="molecule type" value="Genomic_DNA"/>
</dbReference>
<sequence length="68" mass="8225">MAYFNLLQSFAEYEIEELENNLISITYDTSRFTEYTDESIRTRFKDLKEESFLILRNFPILCSNRTKI</sequence>
<organism evidence="1 2">
    <name type="scientific">Acinetobacter tandoii DSM 14970 = CIP 107469</name>
    <dbReference type="NCBI Taxonomy" id="1120927"/>
    <lineage>
        <taxon>Bacteria</taxon>
        <taxon>Pseudomonadati</taxon>
        <taxon>Pseudomonadota</taxon>
        <taxon>Gammaproteobacteria</taxon>
        <taxon>Moraxellales</taxon>
        <taxon>Moraxellaceae</taxon>
        <taxon>Acinetobacter</taxon>
    </lineage>
</organism>
<accession>R9BA33</accession>
<dbReference type="AlphaFoldDB" id="R9BA33"/>
<dbReference type="RefSeq" id="WP_016165352.1">
    <property type="nucleotide sequence ID" value="NZ_JHZG01000012.1"/>
</dbReference>
<protein>
    <submittedName>
        <fullName evidence="1">Uncharacterized protein</fullName>
    </submittedName>
</protein>
<reference evidence="1 2" key="1">
    <citation type="submission" date="2013-03" db="EMBL/GenBank/DDBJ databases">
        <title>The Genome Sequence of Acinetobacter tandoii CIP 107469.</title>
        <authorList>
            <consortium name="The Broad Institute Genome Sequencing Platform"/>
            <consortium name="The Broad Institute Genome Sequencing Center for Infectious Disease"/>
            <person name="Cerqueira G."/>
            <person name="Feldgarden M."/>
            <person name="Courvalin P."/>
            <person name="Perichon B."/>
            <person name="Grillot-Courvalin C."/>
            <person name="Clermont D."/>
            <person name="Rocha E."/>
            <person name="Yoon E.-J."/>
            <person name="Nemec A."/>
            <person name="Walker B."/>
            <person name="Young S.K."/>
            <person name="Zeng Q."/>
            <person name="Gargeya S."/>
            <person name="Fitzgerald M."/>
            <person name="Haas B."/>
            <person name="Abouelleil A."/>
            <person name="Alvarado L."/>
            <person name="Arachchi H.M."/>
            <person name="Berlin A.M."/>
            <person name="Chapman S.B."/>
            <person name="Dewar J."/>
            <person name="Goldberg J."/>
            <person name="Griggs A."/>
            <person name="Gujja S."/>
            <person name="Hansen M."/>
            <person name="Howarth C."/>
            <person name="Imamovic A."/>
            <person name="Larimer J."/>
            <person name="McCowan C."/>
            <person name="Murphy C."/>
            <person name="Neiman D."/>
            <person name="Pearson M."/>
            <person name="Priest M."/>
            <person name="Roberts A."/>
            <person name="Saif S."/>
            <person name="Shea T."/>
            <person name="Sisk P."/>
            <person name="Sykes S."/>
            <person name="Wortman J."/>
            <person name="Nusbaum C."/>
            <person name="Birren B."/>
        </authorList>
    </citation>
    <scope>NUCLEOTIDE SEQUENCE [LARGE SCALE GENOMIC DNA]</scope>
    <source>
        <strain evidence="1 2">CIP 107469</strain>
    </source>
</reference>
<evidence type="ECO:0000313" key="1">
    <source>
        <dbReference type="EMBL" id="EOR11308.1"/>
    </source>
</evidence>
<dbReference type="PATRIC" id="fig|1120927.3.peg.85"/>
<evidence type="ECO:0000313" key="2">
    <source>
        <dbReference type="Proteomes" id="UP000016201"/>
    </source>
</evidence>
<name>R9BA33_9GAMM</name>